<keyword evidence="6" id="KW-0732">Signal</keyword>
<dbReference type="GO" id="GO:0005615">
    <property type="term" value="C:extracellular space"/>
    <property type="evidence" value="ECO:0007669"/>
    <property type="project" value="UniProtKB-KW"/>
</dbReference>
<evidence type="ECO:0000256" key="3">
    <source>
        <dbReference type="ARBA" id="ARBA00011033"/>
    </source>
</evidence>
<dbReference type="GO" id="GO:0006955">
    <property type="term" value="P:immune response"/>
    <property type="evidence" value="ECO:0007669"/>
    <property type="project" value="UniProtKB-ARBA"/>
</dbReference>
<accession>A0A8V5GGN2</accession>
<reference evidence="11" key="3">
    <citation type="submission" date="2025-09" db="UniProtKB">
        <authorList>
            <consortium name="Ensembl"/>
        </authorList>
    </citation>
    <scope>IDENTIFICATION</scope>
</reference>
<dbReference type="InterPro" id="IPR000471">
    <property type="entry name" value="Interferon_alpha/beta/delta"/>
</dbReference>
<organism evidence="11 12">
    <name type="scientific">Melopsittacus undulatus</name>
    <name type="common">Budgerigar</name>
    <name type="synonym">Psittacus undulatus</name>
    <dbReference type="NCBI Taxonomy" id="13146"/>
    <lineage>
        <taxon>Eukaryota</taxon>
        <taxon>Metazoa</taxon>
        <taxon>Chordata</taxon>
        <taxon>Craniata</taxon>
        <taxon>Vertebrata</taxon>
        <taxon>Euteleostomi</taxon>
        <taxon>Archelosauria</taxon>
        <taxon>Archosauria</taxon>
        <taxon>Dinosauria</taxon>
        <taxon>Saurischia</taxon>
        <taxon>Theropoda</taxon>
        <taxon>Coelurosauria</taxon>
        <taxon>Aves</taxon>
        <taxon>Neognathae</taxon>
        <taxon>Neoaves</taxon>
        <taxon>Telluraves</taxon>
        <taxon>Australaves</taxon>
        <taxon>Psittaciformes</taxon>
        <taxon>Psittaculidae</taxon>
        <taxon>Melopsittacus</taxon>
    </lineage>
</organism>
<evidence type="ECO:0000313" key="11">
    <source>
        <dbReference type="Ensembl" id="ENSMUNP00000025207.1"/>
    </source>
</evidence>
<dbReference type="InterPro" id="IPR009079">
    <property type="entry name" value="4_helix_cytokine-like_core"/>
</dbReference>
<feature type="region of interest" description="Disordered" evidence="10">
    <location>
        <begin position="1"/>
        <end position="47"/>
    </location>
</feature>
<evidence type="ECO:0000256" key="1">
    <source>
        <dbReference type="ARBA" id="ARBA00002718"/>
    </source>
</evidence>
<evidence type="ECO:0000256" key="4">
    <source>
        <dbReference type="ARBA" id="ARBA00022514"/>
    </source>
</evidence>
<dbReference type="Ensembl" id="ENSMUNT00000034190.1">
    <property type="protein sequence ID" value="ENSMUNP00000025207.1"/>
    <property type="gene ID" value="ENSMUNG00000017386.1"/>
</dbReference>
<dbReference type="Pfam" id="PF00143">
    <property type="entry name" value="Interferon"/>
    <property type="match status" value="1"/>
</dbReference>
<dbReference type="Gene3D" id="1.20.1250.10">
    <property type="match status" value="1"/>
</dbReference>
<dbReference type="GO" id="GO:0005125">
    <property type="term" value="F:cytokine activity"/>
    <property type="evidence" value="ECO:0007669"/>
    <property type="project" value="UniProtKB-KW"/>
</dbReference>
<reference evidence="11" key="1">
    <citation type="submission" date="2020-03" db="EMBL/GenBank/DDBJ databases">
        <title>Melopsittacus undulatus (budgerigar) genome, bMelUnd1, maternal haplotype with Z.</title>
        <authorList>
            <person name="Gedman G."/>
            <person name="Mountcastle J."/>
            <person name="Haase B."/>
            <person name="Formenti G."/>
            <person name="Wright T."/>
            <person name="Apodaca J."/>
            <person name="Pelan S."/>
            <person name="Chow W."/>
            <person name="Rhie A."/>
            <person name="Howe K."/>
            <person name="Fedrigo O."/>
            <person name="Jarvis E.D."/>
        </authorList>
    </citation>
    <scope>NUCLEOTIDE SEQUENCE [LARGE SCALE GENOMIC DNA]</scope>
</reference>
<feature type="compositionally biased region" description="Basic residues" evidence="10">
    <location>
        <begin position="28"/>
        <end position="37"/>
    </location>
</feature>
<evidence type="ECO:0000256" key="8">
    <source>
        <dbReference type="ARBA" id="ARBA00023157"/>
    </source>
</evidence>
<name>A0A8V5GGN2_MELUD</name>
<evidence type="ECO:0000256" key="5">
    <source>
        <dbReference type="ARBA" id="ARBA00022525"/>
    </source>
</evidence>
<evidence type="ECO:0000256" key="10">
    <source>
        <dbReference type="SAM" id="MobiDB-lite"/>
    </source>
</evidence>
<evidence type="ECO:0000256" key="7">
    <source>
        <dbReference type="ARBA" id="ARBA00023118"/>
    </source>
</evidence>
<comment type="subcellular location">
    <subcellularLocation>
        <location evidence="2">Secreted</location>
    </subcellularLocation>
</comment>
<protein>
    <submittedName>
        <fullName evidence="11">Uncharacterized protein</fullName>
    </submittedName>
</protein>
<evidence type="ECO:0000256" key="6">
    <source>
        <dbReference type="ARBA" id="ARBA00022729"/>
    </source>
</evidence>
<keyword evidence="7 9" id="KW-0051">Antiviral defense</keyword>
<evidence type="ECO:0000256" key="2">
    <source>
        <dbReference type="ARBA" id="ARBA00004613"/>
    </source>
</evidence>
<keyword evidence="5" id="KW-0964">Secreted</keyword>
<comment type="function">
    <text evidence="1">Has antiviral activities.</text>
</comment>
<proteinExistence type="inferred from homology"/>
<dbReference type="GO" id="GO:0005126">
    <property type="term" value="F:cytokine receptor binding"/>
    <property type="evidence" value="ECO:0007669"/>
    <property type="project" value="InterPro"/>
</dbReference>
<dbReference type="PANTHER" id="PTHR11691:SF73">
    <property type="entry name" value="INTERFERON BETA"/>
    <property type="match status" value="1"/>
</dbReference>
<dbReference type="GO" id="GO:0051607">
    <property type="term" value="P:defense response to virus"/>
    <property type="evidence" value="ECO:0007669"/>
    <property type="project" value="UniProtKB-KW"/>
</dbReference>
<reference evidence="11" key="2">
    <citation type="submission" date="2025-08" db="UniProtKB">
        <authorList>
            <consortium name="Ensembl"/>
        </authorList>
    </citation>
    <scope>IDENTIFICATION</scope>
</reference>
<keyword evidence="8" id="KW-1015">Disulfide bond</keyword>
<keyword evidence="4 9" id="KW-0202">Cytokine</keyword>
<sequence>GQGLPHTHTPHKRLFPTRSTDPSPNWKPQHKTGRKQKAGKEGRGSQTQAAYTAFRILQHLFNTLSSPSTPQHWHNHPRQQLLNGLQHRIQRLQHCLPHNVTLFPQQGPRNPLLTINKYFRHIHHFLRAHNHSACAWDHVRLEARLCFQHVHNLTRTARS</sequence>
<comment type="similarity">
    <text evidence="3 9">Belongs to the alpha/beta interferon family.</text>
</comment>
<keyword evidence="12" id="KW-1185">Reference proteome</keyword>
<evidence type="ECO:0000313" key="12">
    <source>
        <dbReference type="Proteomes" id="UP000694405"/>
    </source>
</evidence>
<evidence type="ECO:0000256" key="9">
    <source>
        <dbReference type="RuleBase" id="RU000436"/>
    </source>
</evidence>
<dbReference type="AlphaFoldDB" id="A0A8V5GGN2"/>
<dbReference type="SMART" id="SM00076">
    <property type="entry name" value="IFabd"/>
    <property type="match status" value="1"/>
</dbReference>
<dbReference type="Proteomes" id="UP000694405">
    <property type="component" value="Chromosome Z"/>
</dbReference>
<dbReference type="SUPFAM" id="SSF47266">
    <property type="entry name" value="4-helical cytokines"/>
    <property type="match status" value="1"/>
</dbReference>
<dbReference type="PANTHER" id="PTHR11691">
    <property type="entry name" value="TYPE I INTERFERON"/>
    <property type="match status" value="1"/>
</dbReference>